<proteinExistence type="predicted"/>
<evidence type="ECO:0000313" key="3">
    <source>
        <dbReference type="EMBL" id="MCP2260830.1"/>
    </source>
</evidence>
<feature type="compositionally biased region" description="Polar residues" evidence="1">
    <location>
        <begin position="86"/>
        <end position="95"/>
    </location>
</feature>
<evidence type="ECO:0000256" key="1">
    <source>
        <dbReference type="SAM" id="MobiDB-lite"/>
    </source>
</evidence>
<sequence length="95" mass="10679">MTRTLSVVLAWLTEWWDDVELWLAQLWYPFQITLVLAVLLPACWAVAWLIDRVVDRASARLTRVRDVEPPLGGRYDDPEGGVTARGGTSASDARP</sequence>
<dbReference type="RefSeq" id="WP_308213505.1">
    <property type="nucleotide sequence ID" value="NZ_JAMTCP010000032.1"/>
</dbReference>
<comment type="caution">
    <text evidence="3">The sequence shown here is derived from an EMBL/GenBank/DDBJ whole genome shotgun (WGS) entry which is preliminary data.</text>
</comment>
<keyword evidence="2" id="KW-1133">Transmembrane helix</keyword>
<dbReference type="EMBL" id="JAMTCP010000032">
    <property type="protein sequence ID" value="MCP2260830.1"/>
    <property type="molecule type" value="Genomic_DNA"/>
</dbReference>
<evidence type="ECO:0000256" key="2">
    <source>
        <dbReference type="SAM" id="Phobius"/>
    </source>
</evidence>
<keyword evidence="4" id="KW-1185">Reference proteome</keyword>
<feature type="transmembrane region" description="Helical" evidence="2">
    <location>
        <begin position="26"/>
        <end position="50"/>
    </location>
</feature>
<keyword evidence="2" id="KW-0472">Membrane</keyword>
<accession>A0ABT1HZ80</accession>
<keyword evidence="2" id="KW-0812">Transmembrane</keyword>
<dbReference type="Proteomes" id="UP001205311">
    <property type="component" value="Unassembled WGS sequence"/>
</dbReference>
<reference evidence="3 4" key="1">
    <citation type="submission" date="2022-06" db="EMBL/GenBank/DDBJ databases">
        <title>Genomic Encyclopedia of Archaeal and Bacterial Type Strains, Phase II (KMG-II): from individual species to whole genera.</title>
        <authorList>
            <person name="Goeker M."/>
        </authorList>
    </citation>
    <scope>NUCLEOTIDE SEQUENCE [LARGE SCALE GENOMIC DNA]</scope>
    <source>
        <strain evidence="3 4">DSM 40477</strain>
    </source>
</reference>
<evidence type="ECO:0000313" key="4">
    <source>
        <dbReference type="Proteomes" id="UP001205311"/>
    </source>
</evidence>
<feature type="region of interest" description="Disordered" evidence="1">
    <location>
        <begin position="68"/>
        <end position="95"/>
    </location>
</feature>
<gene>
    <name evidence="3" type="ORF">LX15_004550</name>
</gene>
<protein>
    <submittedName>
        <fullName evidence="3">Uncharacterized protein</fullName>
    </submittedName>
</protein>
<name>A0ABT1HZ80_STRSD</name>
<organism evidence="3 4">
    <name type="scientific">Streptoalloteichus tenebrarius (strain ATCC 17920 / DSM 40477 / JCM 4838 / CBS 697.72 / NBRC 16177 / NCIMB 11028 / NRRL B-12390 / A12253. 1 / ISP 5477)</name>
    <name type="common">Streptomyces tenebrarius</name>
    <dbReference type="NCBI Taxonomy" id="1933"/>
    <lineage>
        <taxon>Bacteria</taxon>
        <taxon>Bacillati</taxon>
        <taxon>Actinomycetota</taxon>
        <taxon>Actinomycetes</taxon>
        <taxon>Pseudonocardiales</taxon>
        <taxon>Pseudonocardiaceae</taxon>
        <taxon>Streptoalloteichus</taxon>
    </lineage>
</organism>